<feature type="binding site" evidence="1">
    <location>
        <position position="113"/>
    </location>
    <ligand>
        <name>Zn(2+)</name>
        <dbReference type="ChEBI" id="CHEBI:29105"/>
    </ligand>
</feature>
<dbReference type="Proteomes" id="UP000314986">
    <property type="component" value="Unassembled WGS sequence"/>
</dbReference>
<dbReference type="KEGG" id="cmk:103191519"/>
<dbReference type="GeneID" id="103191519"/>
<dbReference type="EMBL" id="JW875397">
    <property type="protein sequence ID" value="AFP07914.1"/>
    <property type="molecule type" value="mRNA"/>
</dbReference>
<dbReference type="AlphaFoldDB" id="V9L7S0"/>
<evidence type="ECO:0000313" key="2">
    <source>
        <dbReference type="EMBL" id="AFP07914.1"/>
    </source>
</evidence>
<gene>
    <name evidence="3" type="primary">LOC103191519</name>
</gene>
<dbReference type="Gene3D" id="1.20.140.30">
    <property type="entry name" value="MOB kinase activator"/>
    <property type="match status" value="1"/>
</dbReference>
<feature type="binding site" evidence="1">
    <location>
        <position position="108"/>
    </location>
    <ligand>
        <name>Zn(2+)</name>
        <dbReference type="ChEBI" id="CHEBI:29105"/>
    </ligand>
</feature>
<reference evidence="4" key="1">
    <citation type="journal article" date="2006" name="Science">
        <title>Ancient noncoding elements conserved in the human genome.</title>
        <authorList>
            <person name="Venkatesh B."/>
            <person name="Kirkness E.F."/>
            <person name="Loh Y.H."/>
            <person name="Halpern A.L."/>
            <person name="Lee A.P."/>
            <person name="Johnson J."/>
            <person name="Dandona N."/>
            <person name="Viswanathan L.D."/>
            <person name="Tay A."/>
            <person name="Venter J.C."/>
            <person name="Strausberg R.L."/>
            <person name="Brenner S."/>
        </authorList>
    </citation>
    <scope>NUCLEOTIDE SEQUENCE [LARGE SCALE GENOMIC DNA]</scope>
</reference>
<dbReference type="PANTHER" id="PTHR22599">
    <property type="entry name" value="MPS ONE BINDER KINASE ACTIVATOR-LIKE MOB"/>
    <property type="match status" value="1"/>
</dbReference>
<feature type="binding site" evidence="1">
    <location>
        <position position="192"/>
    </location>
    <ligand>
        <name>Zn(2+)</name>
        <dbReference type="ChEBI" id="CHEBI:29105"/>
    </ligand>
</feature>
<evidence type="ECO:0000313" key="3">
    <source>
        <dbReference type="Ensembl" id="ENSCMIP00000010487.1"/>
    </source>
</evidence>
<protein>
    <submittedName>
        <fullName evidence="3">MOB kinase activator 2-like</fullName>
    </submittedName>
    <submittedName>
        <fullName evidence="2">Mps one binder kinase activator-like 2</fullName>
    </submittedName>
</protein>
<dbReference type="GeneTree" id="ENSGT01120000271909"/>
<dbReference type="OMA" id="WLANNTM"/>
<dbReference type="InterPro" id="IPR036703">
    <property type="entry name" value="MOB_kinase_act_sf"/>
</dbReference>
<keyword evidence="2" id="KW-0808">Transferase</keyword>
<organism evidence="2">
    <name type="scientific">Callorhinchus milii</name>
    <name type="common">Ghost shark</name>
    <dbReference type="NCBI Taxonomy" id="7868"/>
    <lineage>
        <taxon>Eukaryota</taxon>
        <taxon>Metazoa</taxon>
        <taxon>Chordata</taxon>
        <taxon>Craniata</taxon>
        <taxon>Vertebrata</taxon>
        <taxon>Chondrichthyes</taxon>
        <taxon>Holocephali</taxon>
        <taxon>Chimaeriformes</taxon>
        <taxon>Callorhinchidae</taxon>
        <taxon>Callorhinchus</taxon>
    </lineage>
</organism>
<dbReference type="OrthoDB" id="8170117at2759"/>
<dbReference type="SMART" id="SM01388">
    <property type="entry name" value="Mob1_phocein"/>
    <property type="match status" value="1"/>
</dbReference>
<feature type="binding site" evidence="1">
    <location>
        <position position="187"/>
    </location>
    <ligand>
        <name>Zn(2+)</name>
        <dbReference type="ChEBI" id="CHEBI:29105"/>
    </ligand>
</feature>
<accession>V9L7S0</accession>
<reference evidence="3" key="4">
    <citation type="submission" date="2025-05" db="UniProtKB">
        <authorList>
            <consortium name="Ensembl"/>
        </authorList>
    </citation>
    <scope>IDENTIFICATION</scope>
</reference>
<keyword evidence="4" id="KW-1185">Reference proteome</keyword>
<dbReference type="STRING" id="7868.ENSCMIP00000010487"/>
<dbReference type="Ensembl" id="ENSCMIT00000010760.1">
    <property type="protein sequence ID" value="ENSCMIP00000010487.1"/>
    <property type="gene ID" value="ENSCMIG00000005530.1"/>
</dbReference>
<dbReference type="SUPFAM" id="SSF101152">
    <property type="entry name" value="Mob1/phocein"/>
    <property type="match status" value="1"/>
</dbReference>
<dbReference type="InterPro" id="IPR005301">
    <property type="entry name" value="MOB_kinase_act_fam"/>
</dbReference>
<reference evidence="4" key="2">
    <citation type="journal article" date="2007" name="PLoS Biol.">
        <title>Survey sequencing and comparative analysis of the elephant shark (Callorhinchus milii) genome.</title>
        <authorList>
            <person name="Venkatesh B."/>
            <person name="Kirkness E.F."/>
            <person name="Loh Y.H."/>
            <person name="Halpern A.L."/>
            <person name="Lee A.P."/>
            <person name="Johnson J."/>
            <person name="Dandona N."/>
            <person name="Viswanathan L.D."/>
            <person name="Tay A."/>
            <person name="Venter J.C."/>
            <person name="Strausberg R.L."/>
            <person name="Brenner S."/>
        </authorList>
    </citation>
    <scope>NUCLEOTIDE SEQUENCE [LARGE SCALE GENOMIC DNA]</scope>
</reference>
<evidence type="ECO:0000256" key="1">
    <source>
        <dbReference type="PIRSR" id="PIRSR605301-1"/>
    </source>
</evidence>
<keyword evidence="2" id="KW-0418">Kinase</keyword>
<keyword evidence="1" id="KW-0862">Zinc</keyword>
<dbReference type="GO" id="GO:0016301">
    <property type="term" value="F:kinase activity"/>
    <property type="evidence" value="ECO:0007669"/>
    <property type="project" value="UniProtKB-KW"/>
</dbReference>
<name>V9L7S0_CALMI</name>
<proteinExistence type="evidence at transcript level"/>
<keyword evidence="1" id="KW-0479">Metal-binding</keyword>
<dbReference type="Pfam" id="PF03637">
    <property type="entry name" value="Mob1_phocein"/>
    <property type="match status" value="1"/>
</dbReference>
<evidence type="ECO:0000313" key="4">
    <source>
        <dbReference type="Proteomes" id="UP000314986"/>
    </source>
</evidence>
<reference evidence="2 4" key="3">
    <citation type="journal article" date="2014" name="Nature">
        <title>Elephant shark genome provides unique insights into gnathostome evolution.</title>
        <authorList>
            <consortium name="International Elephant Shark Genome Sequencing Consortium"/>
            <person name="Venkatesh B."/>
            <person name="Lee A.P."/>
            <person name="Ravi V."/>
            <person name="Maurya A.K."/>
            <person name="Lian M.M."/>
            <person name="Swann J.B."/>
            <person name="Ohta Y."/>
            <person name="Flajnik M.F."/>
            <person name="Sutoh Y."/>
            <person name="Kasahara M."/>
            <person name="Hoon S."/>
            <person name="Gangu V."/>
            <person name="Roy S.W."/>
            <person name="Irimia M."/>
            <person name="Korzh V."/>
            <person name="Kondrychyn I."/>
            <person name="Lim Z.W."/>
            <person name="Tay B.H."/>
            <person name="Tohari S."/>
            <person name="Kong K.W."/>
            <person name="Ho S."/>
            <person name="Lorente-Galdos B."/>
            <person name="Quilez J."/>
            <person name="Marques-Bonet T."/>
            <person name="Raney B.J."/>
            <person name="Ingham P.W."/>
            <person name="Tay A."/>
            <person name="Hillier L.W."/>
            <person name="Minx P."/>
            <person name="Boehm T."/>
            <person name="Wilson R.K."/>
            <person name="Brenner S."/>
            <person name="Warren W.C."/>
        </authorList>
    </citation>
    <scope>NUCLEOTIDE SEQUENCE</scope>
    <source>
        <tissue evidence="2">Ovary</tissue>
    </source>
</reference>
<sequence length="251" mass="28933">MLHNILAPEWDKSGALEQCRMVLQAVGKALGYKKRKTAKSKLDEKPPCPEEKKLYMEVEYTAARVSDVDLPLLVALPSEIDQNEWLANNTMTFFNHINLQYSAISEFCTAETCPVMTACNTQYFWTDERGKKIKCTAPQYIDLVMTHIQKLLTDEEIFPTKYGKAFPSSFDTLVQKISRFLFHVLAHIYCAHFKEVVALELYPHLNTLYAHFLTFVRQFSLIDPKETAIMRDLTDILLNSPPIPQNNLNHR</sequence>
<dbReference type="RefSeq" id="XP_007910704.1">
    <property type="nucleotide sequence ID" value="XM_007912513.2"/>
</dbReference>